<dbReference type="Pfam" id="PF04314">
    <property type="entry name" value="PCuAC"/>
    <property type="match status" value="1"/>
</dbReference>
<dbReference type="Proteomes" id="UP000732193">
    <property type="component" value="Unassembled WGS sequence"/>
</dbReference>
<evidence type="ECO:0000313" key="2">
    <source>
        <dbReference type="Proteomes" id="UP000732193"/>
    </source>
</evidence>
<dbReference type="InterPro" id="IPR036182">
    <property type="entry name" value="PCuAC_sf"/>
</dbReference>
<sequence>MKRLLVFCLLAGIGVAGYVMLNRPAGAITLVGAKAFAMADGPSMFMVTLTIENDGPPDVLVDVASPKAGMMHLMNPQHGDREIIVPGQGHGMLAMDGAHAMMRLPDFAEGSFVPLTLTFANAGAVTTRLQHAGSSTMSHDPDDGVSVQPAPRVTLNAVDAPSTDGVALRVEVENFSFHRAADDAAHVAGQGHAHLYLNGLKLGRLYEPAFDIGPVPAGRHILEVALNTNDHRPYLDSAGLPVAAQLTLDLQD</sequence>
<comment type="caution">
    <text evidence="1">The sequence shown here is derived from an EMBL/GenBank/DDBJ whole genome shotgun (WGS) entry which is preliminary data.</text>
</comment>
<dbReference type="SUPFAM" id="SSF110087">
    <property type="entry name" value="DR1885-like metal-binding protein"/>
    <property type="match status" value="1"/>
</dbReference>
<dbReference type="EMBL" id="JAFBRM010000001">
    <property type="protein sequence ID" value="MBM1712632.1"/>
    <property type="molecule type" value="Genomic_DNA"/>
</dbReference>
<proteinExistence type="predicted"/>
<accession>A0AAE3B4T6</accession>
<dbReference type="InterPro" id="IPR007410">
    <property type="entry name" value="LpqE-like"/>
</dbReference>
<dbReference type="RefSeq" id="WP_203241260.1">
    <property type="nucleotide sequence ID" value="NZ_JAFBRH010000001.1"/>
</dbReference>
<dbReference type="AlphaFoldDB" id="A0AAE3B4T6"/>
<evidence type="ECO:0000313" key="1">
    <source>
        <dbReference type="EMBL" id="MBM1712632.1"/>
    </source>
</evidence>
<reference evidence="1 2" key="1">
    <citation type="submission" date="2021-01" db="EMBL/GenBank/DDBJ databases">
        <title>Diatom-associated Roseobacters Show Island Model of Population Structure.</title>
        <authorList>
            <person name="Qu L."/>
            <person name="Feng X."/>
            <person name="Chen Y."/>
            <person name="Li L."/>
            <person name="Wang X."/>
            <person name="Hu Z."/>
            <person name="Wang H."/>
            <person name="Luo H."/>
        </authorList>
    </citation>
    <scope>NUCLEOTIDE SEQUENCE [LARGE SCALE GENOMIC DNA]</scope>
    <source>
        <strain evidence="1 2">TR60-84</strain>
    </source>
</reference>
<dbReference type="Gene3D" id="2.60.40.1890">
    <property type="entry name" value="PCu(A)C copper chaperone"/>
    <property type="match status" value="1"/>
</dbReference>
<keyword evidence="2" id="KW-1185">Reference proteome</keyword>
<organism evidence="1 2">
    <name type="scientific">Sulfitobacter geojensis</name>
    <dbReference type="NCBI Taxonomy" id="1342299"/>
    <lineage>
        <taxon>Bacteria</taxon>
        <taxon>Pseudomonadati</taxon>
        <taxon>Pseudomonadota</taxon>
        <taxon>Alphaproteobacteria</taxon>
        <taxon>Rhodobacterales</taxon>
        <taxon>Roseobacteraceae</taxon>
        <taxon>Sulfitobacter</taxon>
    </lineage>
</organism>
<gene>
    <name evidence="1" type="ORF">JQV55_03570</name>
</gene>
<protein>
    <submittedName>
        <fullName evidence="1">Copper chaperone PCu(A)C</fullName>
    </submittedName>
</protein>
<name>A0AAE3B4T6_9RHOB</name>